<feature type="transmembrane region" description="Helical" evidence="1">
    <location>
        <begin position="78"/>
        <end position="98"/>
    </location>
</feature>
<dbReference type="EMBL" id="NIHW01000006">
    <property type="protein sequence ID" value="PLT88536.1"/>
    <property type="molecule type" value="Genomic_DNA"/>
</dbReference>
<dbReference type="Pfam" id="PF04892">
    <property type="entry name" value="VanZ"/>
    <property type="match status" value="1"/>
</dbReference>
<keyword evidence="1" id="KW-1133">Transmembrane helix</keyword>
<dbReference type="EMBL" id="NIHS01000005">
    <property type="protein sequence ID" value="PLT73955.1"/>
    <property type="molecule type" value="Genomic_DNA"/>
</dbReference>
<dbReference type="Proteomes" id="UP000283834">
    <property type="component" value="Unassembled WGS sequence"/>
</dbReference>
<keyword evidence="1" id="KW-0472">Membrane</keyword>
<feature type="transmembrane region" description="Helical" evidence="1">
    <location>
        <begin position="12"/>
        <end position="29"/>
    </location>
</feature>
<dbReference type="RefSeq" id="WP_101870312.1">
    <property type="nucleotide sequence ID" value="NZ_CACRUK010000041.1"/>
</dbReference>
<feature type="transmembrane region" description="Helical" evidence="1">
    <location>
        <begin position="105"/>
        <end position="122"/>
    </location>
</feature>
<name>A0A2N5NJX5_MEDGN</name>
<evidence type="ECO:0000313" key="3">
    <source>
        <dbReference type="EMBL" id="MCB5618206.1"/>
    </source>
</evidence>
<reference evidence="9 10" key="1">
    <citation type="journal article" date="2017" name="Genome Med.">
        <title>A novel Ruminococcus gnavus clade enriched in inflammatory bowel disease patients.</title>
        <authorList>
            <person name="Hall A.B."/>
            <person name="Yassour M."/>
            <person name="Sauk J."/>
            <person name="Garner A."/>
            <person name="Jiang X."/>
            <person name="Arthur T."/>
            <person name="Lagoudas G.K."/>
            <person name="Vatanen T."/>
            <person name="Fornelos N."/>
            <person name="Wilson R."/>
            <person name="Bertha M."/>
            <person name="Cohen M."/>
            <person name="Garber J."/>
            <person name="Khalili H."/>
            <person name="Gevers D."/>
            <person name="Ananthakrishnan A.N."/>
            <person name="Kugathasan S."/>
            <person name="Lander E.S."/>
            <person name="Blainey P."/>
            <person name="Vlamakis H."/>
            <person name="Xavier R.J."/>
            <person name="Huttenhower C."/>
        </authorList>
    </citation>
    <scope>NUCLEOTIDE SEQUENCE [LARGE SCALE GENOMIC DNA]</scope>
    <source>
        <strain evidence="5 10">RJX1118</strain>
        <strain evidence="6 11">RJX1124</strain>
        <strain evidence="7 9">RJX1128</strain>
    </source>
</reference>
<reference evidence="8 12" key="2">
    <citation type="submission" date="2018-08" db="EMBL/GenBank/DDBJ databases">
        <title>A genome reference for cultivated species of the human gut microbiota.</title>
        <authorList>
            <person name="Zou Y."/>
            <person name="Xue W."/>
            <person name="Luo G."/>
        </authorList>
    </citation>
    <scope>NUCLEOTIDE SEQUENCE [LARGE SCALE GENOMIC DNA]</scope>
    <source>
        <strain evidence="8 12">AF19-16AC</strain>
    </source>
</reference>
<feature type="domain" description="VanZ-like" evidence="2">
    <location>
        <begin position="15"/>
        <end position="154"/>
    </location>
</feature>
<sequence length="173" mass="19194">MKQERWKSILKPLTILPVIVMLCTIFGFSNQNGTTSGGLSQKVSRQIVTVCDTLFHQDLAEETIEHYTEKIEYPLRKAAHATEYLILTLLAALPFYTYGLRGKKLLLALFLFCVICASGDEFHQSFIPGRSPQITDVFVDSIGILTGCGITYLVLRNCPSNAASSKKCNTQKG</sequence>
<dbReference type="PIRSF" id="PIRSF019083">
    <property type="entry name" value="UCP019083_VanZ"/>
    <property type="match status" value="1"/>
</dbReference>
<dbReference type="Proteomes" id="UP001297370">
    <property type="component" value="Unassembled WGS sequence"/>
</dbReference>
<dbReference type="AlphaFoldDB" id="A0A2N5NJX5"/>
<dbReference type="NCBIfam" id="NF037970">
    <property type="entry name" value="vanZ_1"/>
    <property type="match status" value="1"/>
</dbReference>
<evidence type="ECO:0000313" key="4">
    <source>
        <dbReference type="EMBL" id="MCZ7693392.1"/>
    </source>
</evidence>
<reference evidence="4" key="4">
    <citation type="submission" date="2022-12" db="EMBL/GenBank/DDBJ databases">
        <title>Genome of R. gnavus strain RSHDN_123.</title>
        <authorList>
            <person name="Abdugheni R."/>
        </authorList>
    </citation>
    <scope>NUCLEOTIDE SEQUENCE</scope>
    <source>
        <strain evidence="4">RSHDN_123</strain>
    </source>
</reference>
<evidence type="ECO:0000313" key="9">
    <source>
        <dbReference type="Proteomes" id="UP000234840"/>
    </source>
</evidence>
<dbReference type="EMBL" id="JAJBOM010000002">
    <property type="protein sequence ID" value="MCB5618206.1"/>
    <property type="molecule type" value="Genomic_DNA"/>
</dbReference>
<feature type="transmembrane region" description="Helical" evidence="1">
    <location>
        <begin position="134"/>
        <end position="155"/>
    </location>
</feature>
<dbReference type="PANTHER" id="PTHR28008">
    <property type="entry name" value="DOMAIN PROTEIN, PUTATIVE (AFU_ORTHOLOGUE AFUA_3G10980)-RELATED"/>
    <property type="match status" value="1"/>
</dbReference>
<reference evidence="3" key="3">
    <citation type="submission" date="2021-10" db="EMBL/GenBank/DDBJ databases">
        <title>Collection of gut derived symbiotic bacterial strains cultured from healthy donors.</title>
        <authorList>
            <person name="Lin H."/>
            <person name="Littmann E."/>
            <person name="Claire K."/>
            <person name="Pamer E."/>
        </authorList>
    </citation>
    <scope>NUCLEOTIDE SEQUENCE</scope>
    <source>
        <strain evidence="3">MSK.23.18</strain>
    </source>
</reference>
<gene>
    <name evidence="5" type="ORF">CDL18_04700</name>
    <name evidence="7" type="ORF">CDL20_04015</name>
    <name evidence="6" type="ORF">CDL26_04555</name>
    <name evidence="8" type="ORF">DWX36_06660</name>
    <name evidence="3" type="ORF">LIQ08_03370</name>
    <name evidence="4" type="ORF">O8D18_04980</name>
</gene>
<dbReference type="Proteomes" id="UP000234891">
    <property type="component" value="Unassembled WGS sequence"/>
</dbReference>
<evidence type="ECO:0000313" key="8">
    <source>
        <dbReference type="EMBL" id="RGT39544.1"/>
    </source>
</evidence>
<dbReference type="Proteomes" id="UP000234849">
    <property type="component" value="Unassembled WGS sequence"/>
</dbReference>
<dbReference type="InterPro" id="IPR016747">
    <property type="entry name" value="Phosphotransbutyrylase"/>
</dbReference>
<evidence type="ECO:0000313" key="7">
    <source>
        <dbReference type="EMBL" id="PLT88536.1"/>
    </source>
</evidence>
<dbReference type="Proteomes" id="UP000234840">
    <property type="component" value="Unassembled WGS sequence"/>
</dbReference>
<comment type="caution">
    <text evidence="5">The sequence shown here is derived from an EMBL/GenBank/DDBJ whole genome shotgun (WGS) entry which is preliminary data.</text>
</comment>
<keyword evidence="1" id="KW-0812">Transmembrane</keyword>
<evidence type="ECO:0000259" key="2">
    <source>
        <dbReference type="Pfam" id="PF04892"/>
    </source>
</evidence>
<dbReference type="Proteomes" id="UP001148455">
    <property type="component" value="Unassembled WGS sequence"/>
</dbReference>
<evidence type="ECO:0000313" key="12">
    <source>
        <dbReference type="Proteomes" id="UP000283834"/>
    </source>
</evidence>
<dbReference type="EMBL" id="QRWQ01000005">
    <property type="protein sequence ID" value="RGT39544.1"/>
    <property type="molecule type" value="Genomic_DNA"/>
</dbReference>
<dbReference type="PANTHER" id="PTHR28008:SF1">
    <property type="entry name" value="DOMAIN PROTEIN, PUTATIVE (AFU_ORTHOLOGUE AFUA_3G10980)-RELATED"/>
    <property type="match status" value="1"/>
</dbReference>
<proteinExistence type="predicted"/>
<organism evidence="5 10">
    <name type="scientific">Mediterraneibacter gnavus</name>
    <name type="common">Ruminococcus gnavus</name>
    <dbReference type="NCBI Taxonomy" id="33038"/>
    <lineage>
        <taxon>Bacteria</taxon>
        <taxon>Bacillati</taxon>
        <taxon>Bacillota</taxon>
        <taxon>Clostridia</taxon>
        <taxon>Lachnospirales</taxon>
        <taxon>Lachnospiraceae</taxon>
        <taxon>Mediterraneibacter</taxon>
    </lineage>
</organism>
<dbReference type="InterPro" id="IPR006976">
    <property type="entry name" value="VanZ-like"/>
</dbReference>
<evidence type="ECO:0000313" key="6">
    <source>
        <dbReference type="EMBL" id="PLT73955.1"/>
    </source>
</evidence>
<dbReference type="EMBL" id="NIHM01000005">
    <property type="protein sequence ID" value="PLT56477.1"/>
    <property type="molecule type" value="Genomic_DNA"/>
</dbReference>
<accession>A0A2N5NJX5</accession>
<protein>
    <submittedName>
        <fullName evidence="3">VanZ family protein</fullName>
    </submittedName>
</protein>
<evidence type="ECO:0000313" key="11">
    <source>
        <dbReference type="Proteomes" id="UP000234891"/>
    </source>
</evidence>
<evidence type="ECO:0000256" key="1">
    <source>
        <dbReference type="SAM" id="Phobius"/>
    </source>
</evidence>
<evidence type="ECO:0000313" key="10">
    <source>
        <dbReference type="Proteomes" id="UP000234849"/>
    </source>
</evidence>
<dbReference type="EMBL" id="JAPZED010000003">
    <property type="protein sequence ID" value="MCZ7693392.1"/>
    <property type="molecule type" value="Genomic_DNA"/>
</dbReference>
<evidence type="ECO:0000313" key="5">
    <source>
        <dbReference type="EMBL" id="PLT56477.1"/>
    </source>
</evidence>